<dbReference type="GO" id="GO:0071897">
    <property type="term" value="P:DNA biosynthetic process"/>
    <property type="evidence" value="ECO:0007669"/>
    <property type="project" value="UniProtKB-ARBA"/>
</dbReference>
<proteinExistence type="predicted"/>
<keyword evidence="1" id="KW-0472">Membrane</keyword>
<dbReference type="PROSITE" id="PS50878">
    <property type="entry name" value="RT_POL"/>
    <property type="match status" value="1"/>
</dbReference>
<dbReference type="InterPro" id="IPR000477">
    <property type="entry name" value="RT_dom"/>
</dbReference>
<dbReference type="Proteomes" id="UP000494256">
    <property type="component" value="Unassembled WGS sequence"/>
</dbReference>
<evidence type="ECO:0000313" key="3">
    <source>
        <dbReference type="EMBL" id="CAB3227417.1"/>
    </source>
</evidence>
<dbReference type="PANTHER" id="PTHR33332">
    <property type="entry name" value="REVERSE TRANSCRIPTASE DOMAIN-CONTAINING PROTEIN"/>
    <property type="match status" value="1"/>
</dbReference>
<dbReference type="AlphaFoldDB" id="A0A8S0Z4K0"/>
<organism evidence="3 4">
    <name type="scientific">Arctia plantaginis</name>
    <name type="common">Wood tiger moth</name>
    <name type="synonym">Phalaena plantaginis</name>
    <dbReference type="NCBI Taxonomy" id="874455"/>
    <lineage>
        <taxon>Eukaryota</taxon>
        <taxon>Metazoa</taxon>
        <taxon>Ecdysozoa</taxon>
        <taxon>Arthropoda</taxon>
        <taxon>Hexapoda</taxon>
        <taxon>Insecta</taxon>
        <taxon>Pterygota</taxon>
        <taxon>Neoptera</taxon>
        <taxon>Endopterygota</taxon>
        <taxon>Lepidoptera</taxon>
        <taxon>Glossata</taxon>
        <taxon>Ditrysia</taxon>
        <taxon>Noctuoidea</taxon>
        <taxon>Erebidae</taxon>
        <taxon>Arctiinae</taxon>
        <taxon>Arctia</taxon>
    </lineage>
</organism>
<accession>A0A8S0Z4K0</accession>
<feature type="transmembrane region" description="Helical" evidence="1">
    <location>
        <begin position="457"/>
        <end position="478"/>
    </location>
</feature>
<keyword evidence="1" id="KW-0812">Transmembrane</keyword>
<dbReference type="SUPFAM" id="SSF56672">
    <property type="entry name" value="DNA/RNA polymerases"/>
    <property type="match status" value="1"/>
</dbReference>
<sequence>MRGSRVPQQIFKNGEALTDDQCAKDFADYFYSIYSAERAELNVSAAISQAGSDNSSARVHIDQLQLNDVIRALQQLKAKRSTGPDCIPPYIFKDCRSVLAQPLLDIYNKCLKAAVFPERWKVTRVVPVPKGSLGAQVDGYRPVAVLSTPAKVFEAAIHTSIFHQVSAQLADAQHGFRPARSTTSNLLSYMAHIVPTVDSGGQIDSAYFDFKKAFDLVNNDVLLKKLAVVGFTPHLLSFFASYMSDRQQYVEYAGQVSEPYFTRSGVSQGSNLGPLLFIIMINDLTRVVQDARCLLFADDLKLSFAVKSVDDCKRLQRDIDRVVDWSRDNLLQFNTSKCVIISFSRARSPVVHNYNIDGTPLTRVTEVRDLGVNFTTALTFRNHITKICKKAYRNLGFILRTVQQFTNISAVIALYNALVRSQLECNAVIWAPHESKYRLMVERVHNKFLRYLYLRRYGVYPLYPLMYPTLFIVGMVGYNTLSARRELALTTYIIKIIRGKVHNADLLGQVYFCVPDGYVWRRRQPRLLAEPRARTNLLSQAPLTRALRTLNLIASEIDIFCCALSEFTRVALNVICYNMDL</sequence>
<keyword evidence="1" id="KW-1133">Transmembrane helix</keyword>
<dbReference type="OrthoDB" id="6493004at2759"/>
<evidence type="ECO:0000259" key="2">
    <source>
        <dbReference type="PROSITE" id="PS50878"/>
    </source>
</evidence>
<dbReference type="Pfam" id="PF00078">
    <property type="entry name" value="RVT_1"/>
    <property type="match status" value="1"/>
</dbReference>
<dbReference type="InterPro" id="IPR043502">
    <property type="entry name" value="DNA/RNA_pol_sf"/>
</dbReference>
<feature type="domain" description="Reverse transcriptase" evidence="2">
    <location>
        <begin position="109"/>
        <end position="399"/>
    </location>
</feature>
<protein>
    <recommendedName>
        <fullName evidence="2">Reverse transcriptase domain-containing protein</fullName>
    </recommendedName>
</protein>
<comment type="caution">
    <text evidence="3">The sequence shown here is derived from an EMBL/GenBank/DDBJ whole genome shotgun (WGS) entry which is preliminary data.</text>
</comment>
<evidence type="ECO:0000313" key="4">
    <source>
        <dbReference type="Proteomes" id="UP000494256"/>
    </source>
</evidence>
<reference evidence="3 4" key="1">
    <citation type="submission" date="2020-04" db="EMBL/GenBank/DDBJ databases">
        <authorList>
            <person name="Wallbank WR R."/>
            <person name="Pardo Diaz C."/>
            <person name="Kozak K."/>
            <person name="Martin S."/>
            <person name="Jiggins C."/>
            <person name="Moest M."/>
            <person name="Warren A I."/>
            <person name="Byers J.R.P. K."/>
            <person name="Montejo-Kovacevich G."/>
            <person name="Yen C E."/>
        </authorList>
    </citation>
    <scope>NUCLEOTIDE SEQUENCE [LARGE SCALE GENOMIC DNA]</scope>
</reference>
<dbReference type="CDD" id="cd01650">
    <property type="entry name" value="RT_nLTR_like"/>
    <property type="match status" value="1"/>
</dbReference>
<gene>
    <name evidence="3" type="ORF">APLA_LOCUS3014</name>
</gene>
<name>A0A8S0Z4K0_ARCPL</name>
<evidence type="ECO:0000256" key="1">
    <source>
        <dbReference type="SAM" id="Phobius"/>
    </source>
</evidence>
<dbReference type="EMBL" id="CADEBD010000277">
    <property type="protein sequence ID" value="CAB3227417.1"/>
    <property type="molecule type" value="Genomic_DNA"/>
</dbReference>